<dbReference type="CDD" id="cd05242">
    <property type="entry name" value="SDR_a8"/>
    <property type="match status" value="1"/>
</dbReference>
<dbReference type="PANTHER" id="PTHR11092">
    <property type="entry name" value="SUGAR NUCLEOTIDE EPIMERASE RELATED"/>
    <property type="match status" value="1"/>
</dbReference>
<organism evidence="4 5">
    <name type="scientific">Alteromonas halophila</name>
    <dbReference type="NCBI Taxonomy" id="516698"/>
    <lineage>
        <taxon>Bacteria</taxon>
        <taxon>Pseudomonadati</taxon>
        <taxon>Pseudomonadota</taxon>
        <taxon>Gammaproteobacteria</taxon>
        <taxon>Alteromonadales</taxon>
        <taxon>Alteromonadaceae</taxon>
        <taxon>Alteromonas/Salinimonas group</taxon>
        <taxon>Alteromonas</taxon>
    </lineage>
</organism>
<keyword evidence="5" id="KW-1185">Reference proteome</keyword>
<protein>
    <submittedName>
        <fullName evidence="4">Epimerase</fullName>
    </submittedName>
</protein>
<accession>A0A918JD70</accession>
<dbReference type="Proteomes" id="UP000631300">
    <property type="component" value="Unassembled WGS sequence"/>
</dbReference>
<dbReference type="InterPro" id="IPR036291">
    <property type="entry name" value="NAD(P)-bd_dom_sf"/>
</dbReference>
<dbReference type="InterPro" id="IPR013549">
    <property type="entry name" value="DUF1731"/>
</dbReference>
<dbReference type="InterPro" id="IPR010099">
    <property type="entry name" value="SDR39U1"/>
</dbReference>
<gene>
    <name evidence="4" type="ORF">GCM10007391_04460</name>
</gene>
<dbReference type="PANTHER" id="PTHR11092:SF0">
    <property type="entry name" value="EPIMERASE FAMILY PROTEIN SDR39U1"/>
    <property type="match status" value="1"/>
</dbReference>
<comment type="caution">
    <text evidence="4">The sequence shown here is derived from an EMBL/GenBank/DDBJ whole genome shotgun (WGS) entry which is preliminary data.</text>
</comment>
<proteinExistence type="inferred from homology"/>
<evidence type="ECO:0000313" key="5">
    <source>
        <dbReference type="Proteomes" id="UP000631300"/>
    </source>
</evidence>
<evidence type="ECO:0000259" key="2">
    <source>
        <dbReference type="Pfam" id="PF01370"/>
    </source>
</evidence>
<feature type="domain" description="NAD-dependent epimerase/dehydratase" evidence="2">
    <location>
        <begin position="3"/>
        <end position="222"/>
    </location>
</feature>
<dbReference type="Pfam" id="PF01370">
    <property type="entry name" value="Epimerase"/>
    <property type="match status" value="1"/>
</dbReference>
<evidence type="ECO:0000259" key="3">
    <source>
        <dbReference type="Pfam" id="PF08338"/>
    </source>
</evidence>
<dbReference type="NCBIfam" id="TIGR01777">
    <property type="entry name" value="yfcH"/>
    <property type="match status" value="1"/>
</dbReference>
<evidence type="ECO:0000313" key="4">
    <source>
        <dbReference type="EMBL" id="GGW75311.1"/>
    </source>
</evidence>
<feature type="domain" description="DUF1731" evidence="3">
    <location>
        <begin position="250"/>
        <end position="296"/>
    </location>
</feature>
<evidence type="ECO:0000256" key="1">
    <source>
        <dbReference type="ARBA" id="ARBA00009353"/>
    </source>
</evidence>
<sequence>MNILITGGSGFIGRYLIDALKDSHQITVLTRSPAATAKVLPASCDLIASLDDIKDFSRFDAVINLAGEPIADKRWTPLQKQRICHSRWDITAQLVNRINGCASPPDVFLSGSAIGYYGRQGDRTVTEEEHQVHDEFTHQLCAKWERLAEDVNTEKTRLCLLRTGVVLEKDEGALARMALPFRFGLGGKIGNGKQYLSWIHIDDMVSAILFLLHHDACNGAFNMTAPEPVTNKTFSESLATALHRPCLFTVPAFSMKLIMGEAADMILTGQKVLPKKLEEAGFTFKYTMPQQALDAIYQ</sequence>
<comment type="similarity">
    <text evidence="1">Belongs to the NAD(P)-dependent epimerase/dehydratase family. SDR39U1 subfamily.</text>
</comment>
<dbReference type="Pfam" id="PF08338">
    <property type="entry name" value="DUF1731"/>
    <property type="match status" value="1"/>
</dbReference>
<reference evidence="4" key="2">
    <citation type="submission" date="2020-09" db="EMBL/GenBank/DDBJ databases">
        <authorList>
            <person name="Sun Q."/>
            <person name="Kim S."/>
        </authorList>
    </citation>
    <scope>NUCLEOTIDE SEQUENCE</scope>
    <source>
        <strain evidence="4">KCTC 22164</strain>
    </source>
</reference>
<dbReference type="Gene3D" id="3.40.50.720">
    <property type="entry name" value="NAD(P)-binding Rossmann-like Domain"/>
    <property type="match status" value="1"/>
</dbReference>
<dbReference type="EMBL" id="BMXP01000001">
    <property type="protein sequence ID" value="GGW75311.1"/>
    <property type="molecule type" value="Genomic_DNA"/>
</dbReference>
<dbReference type="InterPro" id="IPR001509">
    <property type="entry name" value="Epimerase_deHydtase"/>
</dbReference>
<dbReference type="SUPFAM" id="SSF51735">
    <property type="entry name" value="NAD(P)-binding Rossmann-fold domains"/>
    <property type="match status" value="1"/>
</dbReference>
<reference evidence="4" key="1">
    <citation type="journal article" date="2014" name="Int. J. Syst. Evol. Microbiol.">
        <title>Complete genome sequence of Corynebacterium casei LMG S-19264T (=DSM 44701T), isolated from a smear-ripened cheese.</title>
        <authorList>
            <consortium name="US DOE Joint Genome Institute (JGI-PGF)"/>
            <person name="Walter F."/>
            <person name="Albersmeier A."/>
            <person name="Kalinowski J."/>
            <person name="Ruckert C."/>
        </authorList>
    </citation>
    <scope>NUCLEOTIDE SEQUENCE</scope>
    <source>
        <strain evidence="4">KCTC 22164</strain>
    </source>
</reference>
<name>A0A918JD70_9ALTE</name>
<dbReference type="RefSeq" id="WP_189403450.1">
    <property type="nucleotide sequence ID" value="NZ_BMXP01000001.1"/>
</dbReference>
<dbReference type="AlphaFoldDB" id="A0A918JD70"/>